<sequence length="243" mass="26791">MQRLHDLWTYIRAHIEIASLVILGLAISLFWLLAELVEEVVEGSTTALDRDILLLLRNAGDLSDPIGPWWLEEMGRDLTALGGVAVLTLLTVVVGVYFALRMRFAQALYLWVAVGGGILLSSFAKNFFDRARPDLVPHGSLVHTSSFPSGHSMMAAVCYLTLGVLLARAQPSARMRFYVMTVAILMTLLVGISRVYLGVHWPTDVAAGWLGGAFWAVLCYMGTRLISWRSAVRRGRMGEGGER</sequence>
<dbReference type="Proteomes" id="UP000244817">
    <property type="component" value="Unassembled WGS sequence"/>
</dbReference>
<feature type="transmembrane region" description="Helical" evidence="1">
    <location>
        <begin position="107"/>
        <end position="128"/>
    </location>
</feature>
<evidence type="ECO:0000313" key="3">
    <source>
        <dbReference type="EMBL" id="PVA06468.1"/>
    </source>
</evidence>
<dbReference type="Pfam" id="PF01569">
    <property type="entry name" value="PAP2"/>
    <property type="match status" value="1"/>
</dbReference>
<dbReference type="OrthoDB" id="9801622at2"/>
<keyword evidence="1" id="KW-0472">Membrane</keyword>
<dbReference type="SUPFAM" id="SSF48317">
    <property type="entry name" value="Acid phosphatase/Vanadium-dependent haloperoxidase"/>
    <property type="match status" value="1"/>
</dbReference>
<dbReference type="InterPro" id="IPR036938">
    <property type="entry name" value="PAP2/HPO_sf"/>
</dbReference>
<organism evidence="3 4">
    <name type="scientific">Thalassorhabdomicrobium marinisediminis</name>
    <dbReference type="NCBI Taxonomy" id="2170577"/>
    <lineage>
        <taxon>Bacteria</taxon>
        <taxon>Pseudomonadati</taxon>
        <taxon>Pseudomonadota</taxon>
        <taxon>Alphaproteobacteria</taxon>
        <taxon>Rhodobacterales</taxon>
        <taxon>Paracoccaceae</taxon>
        <taxon>Thalassorhabdomicrobium</taxon>
    </lineage>
</organism>
<feature type="transmembrane region" description="Helical" evidence="1">
    <location>
        <begin position="209"/>
        <end position="227"/>
    </location>
</feature>
<feature type="domain" description="Phosphatidic acid phosphatase type 2/haloperoxidase" evidence="2">
    <location>
        <begin position="106"/>
        <end position="220"/>
    </location>
</feature>
<feature type="transmembrane region" description="Helical" evidence="1">
    <location>
        <begin position="148"/>
        <end position="166"/>
    </location>
</feature>
<comment type="caution">
    <text evidence="3">The sequence shown here is derived from an EMBL/GenBank/DDBJ whole genome shotgun (WGS) entry which is preliminary data.</text>
</comment>
<dbReference type="InterPro" id="IPR000326">
    <property type="entry name" value="PAP2/HPO"/>
</dbReference>
<keyword evidence="1" id="KW-1133">Transmembrane helix</keyword>
<feature type="transmembrane region" description="Helical" evidence="1">
    <location>
        <begin position="178"/>
        <end position="197"/>
    </location>
</feature>
<protein>
    <submittedName>
        <fullName evidence="3">PA-phosphatase</fullName>
    </submittedName>
</protein>
<keyword evidence="1" id="KW-0812">Transmembrane</keyword>
<accession>A0A2T7FWE9</accession>
<feature type="transmembrane region" description="Helical" evidence="1">
    <location>
        <begin position="78"/>
        <end position="100"/>
    </location>
</feature>
<name>A0A2T7FWE9_9RHOB</name>
<dbReference type="SMART" id="SM00014">
    <property type="entry name" value="acidPPc"/>
    <property type="match status" value="1"/>
</dbReference>
<dbReference type="EMBL" id="QCYG01000006">
    <property type="protein sequence ID" value="PVA06468.1"/>
    <property type="molecule type" value="Genomic_DNA"/>
</dbReference>
<dbReference type="PANTHER" id="PTHR14969">
    <property type="entry name" value="SPHINGOSINE-1-PHOSPHATE PHOSPHOHYDROLASE"/>
    <property type="match status" value="1"/>
</dbReference>
<dbReference type="CDD" id="cd03392">
    <property type="entry name" value="PAP2_like_2"/>
    <property type="match status" value="1"/>
</dbReference>
<dbReference type="AlphaFoldDB" id="A0A2T7FWE9"/>
<dbReference type="RefSeq" id="WP_108641279.1">
    <property type="nucleotide sequence ID" value="NZ_QCYG01000006.1"/>
</dbReference>
<evidence type="ECO:0000256" key="1">
    <source>
        <dbReference type="SAM" id="Phobius"/>
    </source>
</evidence>
<gene>
    <name evidence="3" type="ORF">DC363_11245</name>
</gene>
<proteinExistence type="predicted"/>
<evidence type="ECO:0000259" key="2">
    <source>
        <dbReference type="SMART" id="SM00014"/>
    </source>
</evidence>
<evidence type="ECO:0000313" key="4">
    <source>
        <dbReference type="Proteomes" id="UP000244817"/>
    </source>
</evidence>
<dbReference type="PANTHER" id="PTHR14969:SF13">
    <property type="entry name" value="AT30094P"/>
    <property type="match status" value="1"/>
</dbReference>
<reference evidence="3 4" key="1">
    <citation type="submission" date="2018-04" db="EMBL/GenBank/DDBJ databases">
        <title>Pelagivirga bohaiensis gen. nov., sp. nov., a bacterium isolated from the Bohai Sea.</title>
        <authorList>
            <person name="Ji X."/>
        </authorList>
    </citation>
    <scope>NUCLEOTIDE SEQUENCE [LARGE SCALE GENOMIC DNA]</scope>
    <source>
        <strain evidence="3 4">BH-SD16</strain>
    </source>
</reference>
<keyword evidence="4" id="KW-1185">Reference proteome</keyword>
<dbReference type="Gene3D" id="1.20.144.10">
    <property type="entry name" value="Phosphatidic acid phosphatase type 2/haloperoxidase"/>
    <property type="match status" value="2"/>
</dbReference>
<feature type="transmembrane region" description="Helical" evidence="1">
    <location>
        <begin position="12"/>
        <end position="34"/>
    </location>
</feature>